<protein>
    <submittedName>
        <fullName evidence="1">Uncharacterized protein</fullName>
    </submittedName>
</protein>
<reference evidence="1 2" key="1">
    <citation type="submission" date="2016-08" db="EMBL/GenBank/DDBJ databases">
        <authorList>
            <person name="Seilhamer J.J."/>
        </authorList>
    </citation>
    <scope>NUCLEOTIDE SEQUENCE [LARGE SCALE GENOMIC DNA]</scope>
    <source>
        <strain evidence="1 2">HBR26</strain>
    </source>
</reference>
<sequence length="95" mass="10072">MQHPEAGYVLAEIASTFLPPLKRVQRVLGYFAVSAVFIHAAPYNVEHPWLIAAGVGLLGGASQSARIGQIALLYFAMLAIVPDRLITSIASALGL</sequence>
<name>A0A1C3Y5B3_9HYPH</name>
<dbReference type="AlphaFoldDB" id="A0A1C3Y5B3"/>
<accession>A0A1C3Y5B3</accession>
<gene>
    <name evidence="1" type="ORF">GA0061105_10820</name>
</gene>
<evidence type="ECO:0000313" key="1">
    <source>
        <dbReference type="EMBL" id="SCB59664.1"/>
    </source>
</evidence>
<dbReference type="Proteomes" id="UP000198723">
    <property type="component" value="Unassembled WGS sequence"/>
</dbReference>
<dbReference type="EMBL" id="FMAJ01000008">
    <property type="protein sequence ID" value="SCB59664.1"/>
    <property type="molecule type" value="Genomic_DNA"/>
</dbReference>
<evidence type="ECO:0000313" key="2">
    <source>
        <dbReference type="Proteomes" id="UP000198723"/>
    </source>
</evidence>
<organism evidence="1 2">
    <name type="scientific">Rhizobium aethiopicum</name>
    <dbReference type="NCBI Taxonomy" id="1138170"/>
    <lineage>
        <taxon>Bacteria</taxon>
        <taxon>Pseudomonadati</taxon>
        <taxon>Pseudomonadota</taxon>
        <taxon>Alphaproteobacteria</taxon>
        <taxon>Hyphomicrobiales</taxon>
        <taxon>Rhizobiaceae</taxon>
        <taxon>Rhizobium/Agrobacterium group</taxon>
        <taxon>Rhizobium</taxon>
    </lineage>
</organism>
<proteinExistence type="predicted"/>
<dbReference type="RefSeq" id="WP_092751885.1">
    <property type="nucleotide sequence ID" value="NZ_FMAJ01000008.1"/>
</dbReference>